<dbReference type="InterPro" id="IPR011990">
    <property type="entry name" value="TPR-like_helical_dom_sf"/>
</dbReference>
<name>A0A0K2LAB2_9LACO</name>
<dbReference type="PANTHER" id="PTHR37038">
    <property type="entry name" value="TRANSCRIPTIONAL REGULATOR-RELATED"/>
    <property type="match status" value="1"/>
</dbReference>
<dbReference type="CDD" id="cd00093">
    <property type="entry name" value="HTH_XRE"/>
    <property type="match status" value="1"/>
</dbReference>
<dbReference type="InterPro" id="IPR010982">
    <property type="entry name" value="Lambda_DNA-bd_dom_sf"/>
</dbReference>
<dbReference type="PROSITE" id="PS50943">
    <property type="entry name" value="HTH_CROC1"/>
    <property type="match status" value="1"/>
</dbReference>
<dbReference type="Proteomes" id="UP000061546">
    <property type="component" value="Chromosome"/>
</dbReference>
<keyword evidence="3" id="KW-1185">Reference proteome</keyword>
<evidence type="ECO:0000313" key="3">
    <source>
        <dbReference type="Proteomes" id="UP000061546"/>
    </source>
</evidence>
<evidence type="ECO:0000259" key="1">
    <source>
        <dbReference type="PROSITE" id="PS50943"/>
    </source>
</evidence>
<gene>
    <name evidence="2" type="ORF">JP39_01305</name>
</gene>
<dbReference type="AlphaFoldDB" id="A0A0K2LAB2"/>
<dbReference type="SUPFAM" id="SSF47413">
    <property type="entry name" value="lambda repressor-like DNA-binding domains"/>
    <property type="match status" value="1"/>
</dbReference>
<dbReference type="EMBL" id="CP012559">
    <property type="protein sequence ID" value="ALB28123.1"/>
    <property type="molecule type" value="Genomic_DNA"/>
</dbReference>
<dbReference type="STRING" id="1074467.JP39_01305"/>
<sequence>MTWHKLGYIIVSKQYIKYLYRGDGVDIQTFIDKRKELGLSQKELSNGICTQATLSKFENNGKIPSLKILIQLCNRLGLSLDSIIGVTDSKSQKVIKQMNKAEFNLIIQEYEDSWNIIKSINVDDLENDKDALMQYYYLKGYLNVLDGGDLFDAVFDFNRILSELDAQGETIFTFLSFVGMGMVYAKQGDDGKSEYYFSKVFNDIYTMSIDDVSKIWRYINIIFYCALYYSERSDLETANALLNYGVKICSENHVTYYIARIYAQLAMNESRVNGSNKKVRGYMNKALVFSEFNQNAKEIEVIKRWVASNKL</sequence>
<accession>A0A0K2LAB2</accession>
<feature type="domain" description="HTH cro/C1-type" evidence="1">
    <location>
        <begin position="34"/>
        <end position="83"/>
    </location>
</feature>
<dbReference type="SMART" id="SM00530">
    <property type="entry name" value="HTH_XRE"/>
    <property type="match status" value="1"/>
</dbReference>
<protein>
    <submittedName>
        <fullName evidence="2">Cro/Cl family transcriptional regulator</fullName>
    </submittedName>
</protein>
<dbReference type="Pfam" id="PF01381">
    <property type="entry name" value="HTH_3"/>
    <property type="match status" value="1"/>
</dbReference>
<dbReference type="GO" id="GO:0003677">
    <property type="term" value="F:DNA binding"/>
    <property type="evidence" value="ECO:0007669"/>
    <property type="project" value="InterPro"/>
</dbReference>
<proteinExistence type="predicted"/>
<dbReference type="KEGG" id="lhi:JP39_01305"/>
<reference evidence="2 3" key="1">
    <citation type="submission" date="2015-08" db="EMBL/GenBank/DDBJ databases">
        <title>Genomic sequence of Lactobacillus heilongjiangensis DSM 28069, isolated from Chinese traditional pickle.</title>
        <authorList>
            <person name="Jiang X."/>
            <person name="Zheng B."/>
            <person name="Cheng H."/>
        </authorList>
    </citation>
    <scope>NUCLEOTIDE SEQUENCE [LARGE SCALE GENOMIC DNA]</scope>
    <source>
        <strain evidence="2 3">DSM 28069</strain>
    </source>
</reference>
<organism evidence="2 3">
    <name type="scientific">Companilactobacillus heilongjiangensis</name>
    <dbReference type="NCBI Taxonomy" id="1074467"/>
    <lineage>
        <taxon>Bacteria</taxon>
        <taxon>Bacillati</taxon>
        <taxon>Bacillota</taxon>
        <taxon>Bacilli</taxon>
        <taxon>Lactobacillales</taxon>
        <taxon>Lactobacillaceae</taxon>
        <taxon>Companilactobacillus</taxon>
    </lineage>
</organism>
<evidence type="ECO:0000313" key="2">
    <source>
        <dbReference type="EMBL" id="ALB28123.1"/>
    </source>
</evidence>
<dbReference type="InterPro" id="IPR001387">
    <property type="entry name" value="Cro/C1-type_HTH"/>
</dbReference>
<dbReference type="PANTHER" id="PTHR37038:SF14">
    <property type="entry name" value="TRANSCRIPTIONAL ACTIVATOR"/>
    <property type="match status" value="1"/>
</dbReference>
<dbReference type="Gene3D" id="1.25.40.10">
    <property type="entry name" value="Tetratricopeptide repeat domain"/>
    <property type="match status" value="1"/>
</dbReference>
<dbReference type="InterPro" id="IPR053163">
    <property type="entry name" value="HTH-type_regulator_Rgg"/>
</dbReference>